<feature type="transmembrane region" description="Helical" evidence="13">
    <location>
        <begin position="409"/>
        <end position="431"/>
    </location>
</feature>
<evidence type="ECO:0000313" key="15">
    <source>
        <dbReference type="Proteomes" id="UP000530514"/>
    </source>
</evidence>
<dbReference type="Pfam" id="PF01554">
    <property type="entry name" value="MatE"/>
    <property type="match status" value="2"/>
</dbReference>
<reference evidence="14 15" key="1">
    <citation type="submission" date="2020-07" db="EMBL/GenBank/DDBJ databases">
        <authorList>
            <person name="Feng H."/>
        </authorList>
    </citation>
    <scope>NUCLEOTIDE SEQUENCE [LARGE SCALE GENOMIC DNA]</scope>
    <source>
        <strain evidence="15">s-11</strain>
    </source>
</reference>
<dbReference type="InterPro" id="IPR048279">
    <property type="entry name" value="MdtK-like"/>
</dbReference>
<feature type="transmembrane region" description="Helical" evidence="13">
    <location>
        <begin position="38"/>
        <end position="61"/>
    </location>
</feature>
<feature type="transmembrane region" description="Helical" evidence="13">
    <location>
        <begin position="228"/>
        <end position="256"/>
    </location>
</feature>
<dbReference type="InterPro" id="IPR002528">
    <property type="entry name" value="MATE_fam"/>
</dbReference>
<dbReference type="OrthoDB" id="9776324at2"/>
<dbReference type="EMBL" id="JACEIP010000017">
    <property type="protein sequence ID" value="MBA4543517.1"/>
    <property type="molecule type" value="Genomic_DNA"/>
</dbReference>
<feature type="transmembrane region" description="Helical" evidence="13">
    <location>
        <begin position="276"/>
        <end position="293"/>
    </location>
</feature>
<proteinExistence type="inferred from homology"/>
<evidence type="ECO:0000256" key="11">
    <source>
        <dbReference type="ARBA" id="ARBA00023136"/>
    </source>
</evidence>
<keyword evidence="7" id="KW-1003">Cell membrane</keyword>
<dbReference type="InterPro" id="IPR050222">
    <property type="entry name" value="MATE_MdtK"/>
</dbReference>
<evidence type="ECO:0000256" key="7">
    <source>
        <dbReference type="ARBA" id="ARBA00022475"/>
    </source>
</evidence>
<dbReference type="PIRSF" id="PIRSF006603">
    <property type="entry name" value="DinF"/>
    <property type="match status" value="1"/>
</dbReference>
<keyword evidence="8 13" id="KW-0812">Transmembrane</keyword>
<gene>
    <name evidence="14" type="ORF">H1164_11485</name>
</gene>
<evidence type="ECO:0000256" key="3">
    <source>
        <dbReference type="ARBA" id="ARBA00010199"/>
    </source>
</evidence>
<keyword evidence="6" id="KW-0050">Antiport</keyword>
<dbReference type="GO" id="GO:0015297">
    <property type="term" value="F:antiporter activity"/>
    <property type="evidence" value="ECO:0007669"/>
    <property type="project" value="UniProtKB-KW"/>
</dbReference>
<keyword evidence="11 13" id="KW-0472">Membrane</keyword>
<evidence type="ECO:0000256" key="9">
    <source>
        <dbReference type="ARBA" id="ARBA00022989"/>
    </source>
</evidence>
<organism evidence="14 15">
    <name type="scientific">Thermoactinomyces daqus</name>
    <dbReference type="NCBI Taxonomy" id="1329516"/>
    <lineage>
        <taxon>Bacteria</taxon>
        <taxon>Bacillati</taxon>
        <taxon>Bacillota</taxon>
        <taxon>Bacilli</taxon>
        <taxon>Bacillales</taxon>
        <taxon>Thermoactinomycetaceae</taxon>
        <taxon>Thermoactinomyces</taxon>
    </lineage>
</organism>
<dbReference type="RefSeq" id="WP_152568556.1">
    <property type="nucleotide sequence ID" value="NZ_JACEIP010000017.1"/>
</dbReference>
<comment type="subcellular location">
    <subcellularLocation>
        <location evidence="2">Cell membrane</location>
        <topology evidence="2">Multi-pass membrane protein</topology>
    </subcellularLocation>
</comment>
<protein>
    <recommendedName>
        <fullName evidence="4">Probable multidrug resistance protein NorM</fullName>
    </recommendedName>
    <alternativeName>
        <fullName evidence="12">Multidrug-efflux transporter</fullName>
    </alternativeName>
</protein>
<keyword evidence="5" id="KW-0813">Transport</keyword>
<comment type="function">
    <text evidence="1">Multidrug efflux pump.</text>
</comment>
<feature type="transmembrane region" description="Helical" evidence="13">
    <location>
        <begin position="347"/>
        <end position="368"/>
    </location>
</feature>
<evidence type="ECO:0000256" key="2">
    <source>
        <dbReference type="ARBA" id="ARBA00004651"/>
    </source>
</evidence>
<dbReference type="Proteomes" id="UP000530514">
    <property type="component" value="Unassembled WGS sequence"/>
</dbReference>
<accession>A0A7W1XBI4</accession>
<feature type="transmembrane region" description="Helical" evidence="13">
    <location>
        <begin position="187"/>
        <end position="208"/>
    </location>
</feature>
<keyword evidence="9 13" id="KW-1133">Transmembrane helix</keyword>
<dbReference type="PANTHER" id="PTHR43298:SF2">
    <property type="entry name" value="FMN_FAD EXPORTER YEEO-RELATED"/>
    <property type="match status" value="1"/>
</dbReference>
<comment type="similarity">
    <text evidence="3">Belongs to the multi antimicrobial extrusion (MATE) (TC 2.A.66.1) family.</text>
</comment>
<feature type="transmembrane region" description="Helical" evidence="13">
    <location>
        <begin position="82"/>
        <end position="106"/>
    </location>
</feature>
<comment type="caution">
    <text evidence="14">The sequence shown here is derived from an EMBL/GenBank/DDBJ whole genome shotgun (WGS) entry which is preliminary data.</text>
</comment>
<dbReference type="GO" id="GO:0005886">
    <property type="term" value="C:plasma membrane"/>
    <property type="evidence" value="ECO:0007669"/>
    <property type="project" value="UniProtKB-SubCell"/>
</dbReference>
<feature type="transmembrane region" description="Helical" evidence="13">
    <location>
        <begin position="118"/>
        <end position="141"/>
    </location>
</feature>
<dbReference type="PANTHER" id="PTHR43298">
    <property type="entry name" value="MULTIDRUG RESISTANCE PROTEIN NORM-RELATED"/>
    <property type="match status" value="1"/>
</dbReference>
<evidence type="ECO:0000313" key="14">
    <source>
        <dbReference type="EMBL" id="MBA4543517.1"/>
    </source>
</evidence>
<feature type="transmembrane region" description="Helical" evidence="13">
    <location>
        <begin position="313"/>
        <end position="335"/>
    </location>
</feature>
<dbReference type="GO" id="GO:0006811">
    <property type="term" value="P:monoatomic ion transport"/>
    <property type="evidence" value="ECO:0007669"/>
    <property type="project" value="UniProtKB-KW"/>
</dbReference>
<feature type="transmembrane region" description="Helical" evidence="13">
    <location>
        <begin position="380"/>
        <end position="403"/>
    </location>
</feature>
<evidence type="ECO:0000256" key="13">
    <source>
        <dbReference type="SAM" id="Phobius"/>
    </source>
</evidence>
<evidence type="ECO:0000256" key="1">
    <source>
        <dbReference type="ARBA" id="ARBA00003408"/>
    </source>
</evidence>
<dbReference type="NCBIfam" id="TIGR00797">
    <property type="entry name" value="matE"/>
    <property type="match status" value="1"/>
</dbReference>
<keyword evidence="10" id="KW-0406">Ion transport</keyword>
<evidence type="ECO:0000256" key="8">
    <source>
        <dbReference type="ARBA" id="ARBA00022692"/>
    </source>
</evidence>
<evidence type="ECO:0000256" key="6">
    <source>
        <dbReference type="ARBA" id="ARBA00022449"/>
    </source>
</evidence>
<evidence type="ECO:0000256" key="12">
    <source>
        <dbReference type="ARBA" id="ARBA00031636"/>
    </source>
</evidence>
<name>A0A7W1XBI4_9BACL</name>
<dbReference type="AlphaFoldDB" id="A0A7W1XBI4"/>
<dbReference type="GO" id="GO:0042910">
    <property type="term" value="F:xenobiotic transmembrane transporter activity"/>
    <property type="evidence" value="ECO:0007669"/>
    <property type="project" value="InterPro"/>
</dbReference>
<feature type="transmembrane region" description="Helical" evidence="13">
    <location>
        <begin position="153"/>
        <end position="175"/>
    </location>
</feature>
<keyword evidence="15" id="KW-1185">Reference proteome</keyword>
<evidence type="ECO:0000256" key="10">
    <source>
        <dbReference type="ARBA" id="ARBA00023065"/>
    </source>
</evidence>
<sequence length="450" mass="48463">MSKRLIMQIALPVFIESALMMADSIIHVIWVGHLLGGLAVAAIGACFPIILAFAAIAGGAARVATTPILQHFQAKNKEKMQTYVNLSWSFGVCLVVIMTAGGYFSSRSLLALFGTPEAVIGLAGGYLRIMMLGFAVMYLSFLTVSMLRGVGNVVARMLFVAISIVGNLVLVPLFIEGTGPFPKWGLNGVAIAALIVSVIAIIVSLWYIRRRVKGLLTRPTGWQFNGKLMAAFLPAGMPVFMQQLMLALGYACILFFVNPFGSDAIAVFYVTSRIDSIAAMPSIAVMIAISVLTGKTLQAGRFSEIPNLFRRGLIVNLPVVLLISLLCFFAPHFIMELFINDPNIVSIGIGYFRIVSLGYLLFSVLYVCNGIITGVGKSGIITLFSLASLVVVRVPAAAFLTQAGFKVNGVWLAILASFVALAACSLFYYLFGSWKKGWKMTVMESSGMKS</sequence>
<evidence type="ECO:0000256" key="5">
    <source>
        <dbReference type="ARBA" id="ARBA00022448"/>
    </source>
</evidence>
<evidence type="ECO:0000256" key="4">
    <source>
        <dbReference type="ARBA" id="ARBA00020268"/>
    </source>
</evidence>